<keyword evidence="4" id="KW-1185">Reference proteome</keyword>
<name>A0A1N7CQI0_9ACTN</name>
<dbReference type="InterPro" id="IPR000086">
    <property type="entry name" value="NUDIX_hydrolase_dom"/>
</dbReference>
<dbReference type="InterPro" id="IPR036390">
    <property type="entry name" value="WH_DNA-bd_sf"/>
</dbReference>
<dbReference type="Pfam" id="PF21906">
    <property type="entry name" value="WHD_NrtR"/>
    <property type="match status" value="1"/>
</dbReference>
<dbReference type="InterPro" id="IPR015797">
    <property type="entry name" value="NUDIX_hydrolase-like_dom_sf"/>
</dbReference>
<dbReference type="SUPFAM" id="SSF46785">
    <property type="entry name" value="Winged helix' DNA-binding domain"/>
    <property type="match status" value="1"/>
</dbReference>
<feature type="region of interest" description="Disordered" evidence="1">
    <location>
        <begin position="1"/>
        <end position="22"/>
    </location>
</feature>
<evidence type="ECO:0000256" key="1">
    <source>
        <dbReference type="SAM" id="MobiDB-lite"/>
    </source>
</evidence>
<evidence type="ECO:0000313" key="4">
    <source>
        <dbReference type="Proteomes" id="UP000186096"/>
    </source>
</evidence>
<dbReference type="EMBL" id="FTNI01000012">
    <property type="protein sequence ID" value="SIR65841.1"/>
    <property type="molecule type" value="Genomic_DNA"/>
</dbReference>
<dbReference type="Pfam" id="PF00293">
    <property type="entry name" value="NUDIX"/>
    <property type="match status" value="1"/>
</dbReference>
<evidence type="ECO:0000313" key="3">
    <source>
        <dbReference type="EMBL" id="SIR65841.1"/>
    </source>
</evidence>
<dbReference type="CDD" id="cd18873">
    <property type="entry name" value="NUDIX_NadM_like"/>
    <property type="match status" value="1"/>
</dbReference>
<dbReference type="PANTHER" id="PTHR43736">
    <property type="entry name" value="ADP-RIBOSE PYROPHOSPHATASE"/>
    <property type="match status" value="1"/>
</dbReference>
<feature type="domain" description="Nudix hydrolase" evidence="2">
    <location>
        <begin position="19"/>
        <end position="161"/>
    </location>
</feature>
<accession>A0A1N7CQI0</accession>
<dbReference type="InterPro" id="IPR036388">
    <property type="entry name" value="WH-like_DNA-bd_sf"/>
</dbReference>
<reference evidence="4" key="1">
    <citation type="submission" date="2017-01" db="EMBL/GenBank/DDBJ databases">
        <authorList>
            <person name="Varghese N."/>
            <person name="Submissions S."/>
        </authorList>
    </citation>
    <scope>NUCLEOTIDE SEQUENCE [LARGE SCALE GENOMIC DNA]</scope>
    <source>
        <strain evidence="4">ATCC 12950</strain>
    </source>
</reference>
<gene>
    <name evidence="3" type="ORF">SAMN05421833_112144</name>
</gene>
<dbReference type="SUPFAM" id="SSF55811">
    <property type="entry name" value="Nudix"/>
    <property type="match status" value="1"/>
</dbReference>
<protein>
    <submittedName>
        <fullName evidence="3">8-oxo-dGTP diphosphatase</fullName>
    </submittedName>
</protein>
<dbReference type="STRING" id="58117.SAMN05421833_112144"/>
<organism evidence="3 4">
    <name type="scientific">Microbispora rosea</name>
    <dbReference type="NCBI Taxonomy" id="58117"/>
    <lineage>
        <taxon>Bacteria</taxon>
        <taxon>Bacillati</taxon>
        <taxon>Actinomycetota</taxon>
        <taxon>Actinomycetes</taxon>
        <taxon>Streptosporangiales</taxon>
        <taxon>Streptosporangiaceae</taxon>
        <taxon>Microbispora</taxon>
    </lineage>
</organism>
<sequence length="246" mass="27308">MVVKLSRGAGPAQSGRSEPRPASCSVLGMIPRIPVSVDLVVLTVRSQQLSALVWRRDRPPYEGRWALSGGFIKLEEDLPAAAARVLAERAGLPGAPVHLEQLQTYGYPDRDPRQRVVSVAYLGLAPDLPASTEAHMSWQPVAELTEMAFDHRRIMLDGVERARAKLEYTSLGAAFCPPEFTVAELRRVYEIVWGRPLDPRNFHRKVTKTEGFLVPTGRTTTRDGGRPAMLYRRGPAVLLHPPMLRT</sequence>
<dbReference type="Gene3D" id="3.90.79.10">
    <property type="entry name" value="Nucleoside Triphosphate Pyrophosphohydrolase"/>
    <property type="match status" value="1"/>
</dbReference>
<dbReference type="PANTHER" id="PTHR43736:SF4">
    <property type="entry name" value="SLR1690 PROTEIN"/>
    <property type="match status" value="1"/>
</dbReference>
<dbReference type="Gene3D" id="1.10.10.10">
    <property type="entry name" value="Winged helix-like DNA-binding domain superfamily/Winged helix DNA-binding domain"/>
    <property type="match status" value="1"/>
</dbReference>
<evidence type="ECO:0000259" key="2">
    <source>
        <dbReference type="PROSITE" id="PS51462"/>
    </source>
</evidence>
<dbReference type="AlphaFoldDB" id="A0A1N7CQI0"/>
<proteinExistence type="predicted"/>
<dbReference type="PROSITE" id="PS51462">
    <property type="entry name" value="NUDIX"/>
    <property type="match status" value="1"/>
</dbReference>
<dbReference type="InterPro" id="IPR054105">
    <property type="entry name" value="WHD_NrtR"/>
</dbReference>
<dbReference type="Proteomes" id="UP000186096">
    <property type="component" value="Unassembled WGS sequence"/>
</dbReference>